<name>A0A5J4U7I3_9EUKA</name>
<dbReference type="AlphaFoldDB" id="A0A5J4U7I3"/>
<dbReference type="EMBL" id="SNRW01019257">
    <property type="protein sequence ID" value="KAA6366557.1"/>
    <property type="molecule type" value="Genomic_DNA"/>
</dbReference>
<comment type="caution">
    <text evidence="2">The sequence shown here is derived from an EMBL/GenBank/DDBJ whole genome shotgun (WGS) entry which is preliminary data.</text>
</comment>
<protein>
    <recommendedName>
        <fullName evidence="4">Nucleoplasmin-like domain-containing protein</fullName>
    </recommendedName>
</protein>
<feature type="region of interest" description="Disordered" evidence="1">
    <location>
        <begin position="98"/>
        <end position="176"/>
    </location>
</feature>
<proteinExistence type="predicted"/>
<evidence type="ECO:0000256" key="1">
    <source>
        <dbReference type="SAM" id="MobiDB-lite"/>
    </source>
</evidence>
<gene>
    <name evidence="2" type="ORF">EZS28_037916</name>
</gene>
<sequence length="176" mass="20019">MYVVLHRRNREKGSEHRTQHCRQRVCASHLMLPQQNRVWINTPICCKGQREVPHLPSRRLCAASVTVNYVFLPDETVLFYVYGDCDVAVTGYSEPFDLGGYRRPRGDSSECESELDPKLAKQPKQKFENSKAKQQKSIIEEPESDEMDLGGEGEAQYSHSGESSESDSLSECQYGE</sequence>
<accession>A0A5J4U7I3</accession>
<reference evidence="2 3" key="1">
    <citation type="submission" date="2019-03" db="EMBL/GenBank/DDBJ databases">
        <title>Single cell metagenomics reveals metabolic interactions within the superorganism composed of flagellate Streblomastix strix and complex community of Bacteroidetes bacteria on its surface.</title>
        <authorList>
            <person name="Treitli S.C."/>
            <person name="Kolisko M."/>
            <person name="Husnik F."/>
            <person name="Keeling P."/>
            <person name="Hampl V."/>
        </authorList>
    </citation>
    <scope>NUCLEOTIDE SEQUENCE [LARGE SCALE GENOMIC DNA]</scope>
    <source>
        <strain evidence="2">ST1C</strain>
    </source>
</reference>
<evidence type="ECO:0008006" key="4">
    <source>
        <dbReference type="Google" id="ProtNLM"/>
    </source>
</evidence>
<evidence type="ECO:0000313" key="3">
    <source>
        <dbReference type="Proteomes" id="UP000324800"/>
    </source>
</evidence>
<feature type="compositionally biased region" description="Acidic residues" evidence="1">
    <location>
        <begin position="140"/>
        <end position="151"/>
    </location>
</feature>
<feature type="compositionally biased region" description="Basic and acidic residues" evidence="1">
    <location>
        <begin position="115"/>
        <end position="131"/>
    </location>
</feature>
<evidence type="ECO:0000313" key="2">
    <source>
        <dbReference type="EMBL" id="KAA6366557.1"/>
    </source>
</evidence>
<dbReference type="Proteomes" id="UP000324800">
    <property type="component" value="Unassembled WGS sequence"/>
</dbReference>
<feature type="compositionally biased region" description="Low complexity" evidence="1">
    <location>
        <begin position="158"/>
        <end position="176"/>
    </location>
</feature>
<organism evidence="2 3">
    <name type="scientific">Streblomastix strix</name>
    <dbReference type="NCBI Taxonomy" id="222440"/>
    <lineage>
        <taxon>Eukaryota</taxon>
        <taxon>Metamonada</taxon>
        <taxon>Preaxostyla</taxon>
        <taxon>Oxymonadida</taxon>
        <taxon>Streblomastigidae</taxon>
        <taxon>Streblomastix</taxon>
    </lineage>
</organism>